<proteinExistence type="predicted"/>
<dbReference type="EMBL" id="AZIL01000424">
    <property type="protein sequence ID" value="EWM27717.1"/>
    <property type="molecule type" value="Genomic_DNA"/>
</dbReference>
<feature type="transmembrane region" description="Helical" evidence="1">
    <location>
        <begin position="208"/>
        <end position="230"/>
    </location>
</feature>
<feature type="transmembrane region" description="Helical" evidence="1">
    <location>
        <begin position="158"/>
        <end position="187"/>
    </location>
</feature>
<feature type="transmembrane region" description="Helical" evidence="1">
    <location>
        <begin position="56"/>
        <end position="74"/>
    </location>
</feature>
<keyword evidence="3" id="KW-1185">Reference proteome</keyword>
<keyword evidence="1" id="KW-0472">Membrane</keyword>
<comment type="caution">
    <text evidence="2">The sequence shown here is derived from an EMBL/GenBank/DDBJ whole genome shotgun (WGS) entry which is preliminary data.</text>
</comment>
<reference evidence="2 3" key="1">
    <citation type="journal article" date="2014" name="Mol. Plant">
        <title>Chromosome Scale Genome Assembly and Transcriptome Profiling of Nannochloropsis gaditana in Nitrogen Depletion.</title>
        <authorList>
            <person name="Corteggiani Carpinelli E."/>
            <person name="Telatin A."/>
            <person name="Vitulo N."/>
            <person name="Forcato C."/>
            <person name="D'Angelo M."/>
            <person name="Schiavon R."/>
            <person name="Vezzi A."/>
            <person name="Giacometti G.M."/>
            <person name="Morosinotto T."/>
            <person name="Valle G."/>
        </authorList>
    </citation>
    <scope>NUCLEOTIDE SEQUENCE [LARGE SCALE GENOMIC DNA]</scope>
    <source>
        <strain evidence="2 3">B-31</strain>
    </source>
</reference>
<evidence type="ECO:0008006" key="4">
    <source>
        <dbReference type="Google" id="ProtNLM"/>
    </source>
</evidence>
<accession>W7TNS2</accession>
<name>W7TNS2_9STRA</name>
<gene>
    <name evidence="2" type="ORF">Naga_100034g23</name>
</gene>
<evidence type="ECO:0000313" key="2">
    <source>
        <dbReference type="EMBL" id="EWM27717.1"/>
    </source>
</evidence>
<sequence length="380" mass="42652">MEDLGATIQGIGITGTFLFAVMLAIISWRICVFYFLQDTQHAPLPTSTTFTAKLCFHIFLFMAALLDLCYYIPLSRELVSAGFYSAHLMAQWAELAAFSMIVILWARLLNAPRGKDSVVTYVVALDAFTLIYTLIVICLAIVVQQNGDQWVTSSNQPFVFFFFVQAVALFACCLALLYHGISLQYLVRNHPRWDPIRRERRLRTVLRINITLMACTVCFLLRVVLLLARFIQAESHQQARFSDPATLINWYIWCNWVPDCLPACFLLYTVGNGGGQARRNIDGGVPTSKNGSKMAMTSNTRAGALNSYLRDWEEPLISPFETYKSVVNQKIWHSNAMDHYIPPHPAEPATEINERVSPAAEVVPLIEAAARGALRAEAST</sequence>
<feature type="transmembrane region" description="Helical" evidence="1">
    <location>
        <begin position="118"/>
        <end position="143"/>
    </location>
</feature>
<keyword evidence="1" id="KW-1133">Transmembrane helix</keyword>
<protein>
    <recommendedName>
        <fullName evidence="4">THH1/TOM1/TOM3 domain-containing protein</fullName>
    </recommendedName>
</protein>
<evidence type="ECO:0000313" key="3">
    <source>
        <dbReference type="Proteomes" id="UP000019335"/>
    </source>
</evidence>
<dbReference type="AlphaFoldDB" id="W7TNS2"/>
<keyword evidence="1" id="KW-0812">Transmembrane</keyword>
<organism evidence="2 3">
    <name type="scientific">Nannochloropsis gaditana</name>
    <dbReference type="NCBI Taxonomy" id="72520"/>
    <lineage>
        <taxon>Eukaryota</taxon>
        <taxon>Sar</taxon>
        <taxon>Stramenopiles</taxon>
        <taxon>Ochrophyta</taxon>
        <taxon>Eustigmatophyceae</taxon>
        <taxon>Eustigmatales</taxon>
        <taxon>Monodopsidaceae</taxon>
        <taxon>Nannochloropsis</taxon>
    </lineage>
</organism>
<dbReference type="Proteomes" id="UP000019335">
    <property type="component" value="Chromosome 6"/>
</dbReference>
<evidence type="ECO:0000256" key="1">
    <source>
        <dbReference type="SAM" id="Phobius"/>
    </source>
</evidence>
<feature type="transmembrane region" description="Helical" evidence="1">
    <location>
        <begin position="86"/>
        <end position="106"/>
    </location>
</feature>
<feature type="transmembrane region" description="Helical" evidence="1">
    <location>
        <begin position="12"/>
        <end position="36"/>
    </location>
</feature>